<sequence length="106" mass="12453">MAHIFLSYFHFLSPRLLFSSSLPPLLGIHIPSQACAPASARGWFVPNPNFFHFSYLLHLPKDEACQVFDEAEQRDRLDRALERNCRPWNHHRYGAFSYNPHKQFLI</sequence>
<reference evidence="1 2" key="1">
    <citation type="journal article" date="2022" name="Hortic Res">
        <title>A haplotype resolved chromosomal level avocado genome allows analysis of novel avocado genes.</title>
        <authorList>
            <person name="Nath O."/>
            <person name="Fletcher S.J."/>
            <person name="Hayward A."/>
            <person name="Shaw L.M."/>
            <person name="Masouleh A.K."/>
            <person name="Furtado A."/>
            <person name="Henry R.J."/>
            <person name="Mitter N."/>
        </authorList>
    </citation>
    <scope>NUCLEOTIDE SEQUENCE [LARGE SCALE GENOMIC DNA]</scope>
    <source>
        <strain evidence="2">cv. Hass</strain>
    </source>
</reference>
<name>A0ACC2KFU5_PERAE</name>
<organism evidence="1 2">
    <name type="scientific">Persea americana</name>
    <name type="common">Avocado</name>
    <dbReference type="NCBI Taxonomy" id="3435"/>
    <lineage>
        <taxon>Eukaryota</taxon>
        <taxon>Viridiplantae</taxon>
        <taxon>Streptophyta</taxon>
        <taxon>Embryophyta</taxon>
        <taxon>Tracheophyta</taxon>
        <taxon>Spermatophyta</taxon>
        <taxon>Magnoliopsida</taxon>
        <taxon>Magnoliidae</taxon>
        <taxon>Laurales</taxon>
        <taxon>Lauraceae</taxon>
        <taxon>Persea</taxon>
    </lineage>
</organism>
<dbReference type="EMBL" id="CM056817">
    <property type="protein sequence ID" value="KAJ8620014.1"/>
    <property type="molecule type" value="Genomic_DNA"/>
</dbReference>
<evidence type="ECO:0000313" key="2">
    <source>
        <dbReference type="Proteomes" id="UP001234297"/>
    </source>
</evidence>
<protein>
    <submittedName>
        <fullName evidence="1">Uncharacterized protein</fullName>
    </submittedName>
</protein>
<dbReference type="Proteomes" id="UP001234297">
    <property type="component" value="Chromosome 9"/>
</dbReference>
<comment type="caution">
    <text evidence="1">The sequence shown here is derived from an EMBL/GenBank/DDBJ whole genome shotgun (WGS) entry which is preliminary data.</text>
</comment>
<gene>
    <name evidence="1" type="ORF">MRB53_028543</name>
</gene>
<keyword evidence="2" id="KW-1185">Reference proteome</keyword>
<proteinExistence type="predicted"/>
<accession>A0ACC2KFU5</accession>
<evidence type="ECO:0000313" key="1">
    <source>
        <dbReference type="EMBL" id="KAJ8620014.1"/>
    </source>
</evidence>